<dbReference type="PANTHER" id="PTHR42879">
    <property type="entry name" value="3-OXOACYL-(ACYL-CARRIER-PROTEIN) REDUCTASE"/>
    <property type="match status" value="1"/>
</dbReference>
<organism evidence="2 3">
    <name type="scientific">Hymenobacter psychrotolerans DSM 18569</name>
    <dbReference type="NCBI Taxonomy" id="1121959"/>
    <lineage>
        <taxon>Bacteria</taxon>
        <taxon>Pseudomonadati</taxon>
        <taxon>Bacteroidota</taxon>
        <taxon>Cytophagia</taxon>
        <taxon>Cytophagales</taxon>
        <taxon>Hymenobacteraceae</taxon>
        <taxon>Hymenobacter</taxon>
    </lineage>
</organism>
<dbReference type="InterPro" id="IPR050259">
    <property type="entry name" value="SDR"/>
</dbReference>
<name>A0A1M6PS68_9BACT</name>
<proteinExistence type="inferred from homology"/>
<dbReference type="InterPro" id="IPR002347">
    <property type="entry name" value="SDR_fam"/>
</dbReference>
<dbReference type="InterPro" id="IPR036291">
    <property type="entry name" value="NAD(P)-bd_dom_sf"/>
</dbReference>
<dbReference type="SUPFAM" id="SSF51735">
    <property type="entry name" value="NAD(P)-binding Rossmann-fold domains"/>
    <property type="match status" value="1"/>
</dbReference>
<gene>
    <name evidence="2" type="ORF">SAMN02746009_00325</name>
</gene>
<dbReference type="EMBL" id="FRAS01000001">
    <property type="protein sequence ID" value="SHK10793.1"/>
    <property type="molecule type" value="Genomic_DNA"/>
</dbReference>
<evidence type="ECO:0000313" key="3">
    <source>
        <dbReference type="Proteomes" id="UP000183947"/>
    </source>
</evidence>
<reference evidence="3" key="1">
    <citation type="submission" date="2016-11" db="EMBL/GenBank/DDBJ databases">
        <authorList>
            <person name="Varghese N."/>
            <person name="Submissions S."/>
        </authorList>
    </citation>
    <scope>NUCLEOTIDE SEQUENCE [LARGE SCALE GENOMIC DNA]</scope>
    <source>
        <strain evidence="3">DSM 18569</strain>
    </source>
</reference>
<evidence type="ECO:0000313" key="2">
    <source>
        <dbReference type="EMBL" id="SHK10793.1"/>
    </source>
</evidence>
<accession>A0A1M6PS68</accession>
<evidence type="ECO:0000256" key="1">
    <source>
        <dbReference type="ARBA" id="ARBA00006484"/>
    </source>
</evidence>
<dbReference type="Pfam" id="PF13561">
    <property type="entry name" value="adh_short_C2"/>
    <property type="match status" value="1"/>
</dbReference>
<dbReference type="Proteomes" id="UP000183947">
    <property type="component" value="Unassembled WGS sequence"/>
</dbReference>
<sequence>MNLDLTSQYALVGGSTQGIGRAVAEELARLGATVTLLARDEARLRETAAALPTPHGQPHTYLVADYSEPAQLAQRLHEYLAAHPAGFHILVNNTGGPAGGPILDAPIDAFRAAFEQHLICNHLLTQAVVPAMRQRRHGRIINIISTSVKQPLPGLGVSNTIRGAVASWAKTLANELGPDGITVNNVLPGATLTQRHSSLIEKKAAQTGQSAEEIEEGMLKLIPARRFGQAEETAAAVAFLASGAAAYINGTNVPVDGGRTGSL</sequence>
<protein>
    <submittedName>
        <fullName evidence="2">3-oxoacyl-[acyl-carrier protein] reductase</fullName>
    </submittedName>
</protein>
<dbReference type="Gene3D" id="3.40.50.720">
    <property type="entry name" value="NAD(P)-binding Rossmann-like Domain"/>
    <property type="match status" value="1"/>
</dbReference>
<dbReference type="STRING" id="1121959.SAMN02746009_00325"/>
<comment type="similarity">
    <text evidence="1">Belongs to the short-chain dehydrogenases/reductases (SDR) family.</text>
</comment>
<dbReference type="OrthoDB" id="9804774at2"/>
<dbReference type="PANTHER" id="PTHR42879:SF6">
    <property type="entry name" value="NADPH-DEPENDENT REDUCTASE BACG"/>
    <property type="match status" value="1"/>
</dbReference>
<keyword evidence="3" id="KW-1185">Reference proteome</keyword>
<dbReference type="AlphaFoldDB" id="A0A1M6PS68"/>
<dbReference type="RefSeq" id="WP_073280938.1">
    <property type="nucleotide sequence ID" value="NZ_FRAS01000001.1"/>
</dbReference>
<dbReference type="PRINTS" id="PR00081">
    <property type="entry name" value="GDHRDH"/>
</dbReference>